<evidence type="ECO:0000313" key="2">
    <source>
        <dbReference type="Proteomes" id="UP000254920"/>
    </source>
</evidence>
<dbReference type="GeneID" id="93090766"/>
<dbReference type="RefSeq" id="WP_089182587.1">
    <property type="nucleotide sequence ID" value="NZ_CP043427.1"/>
</dbReference>
<dbReference type="EMBL" id="UFVD01000001">
    <property type="protein sequence ID" value="SUX10041.1"/>
    <property type="molecule type" value="Genomic_DNA"/>
</dbReference>
<protein>
    <submittedName>
        <fullName evidence="1">Uncharacterized protein</fullName>
    </submittedName>
</protein>
<evidence type="ECO:0000313" key="1">
    <source>
        <dbReference type="EMBL" id="SUX10041.1"/>
    </source>
</evidence>
<reference evidence="1 2" key="1">
    <citation type="submission" date="2018-06" db="EMBL/GenBank/DDBJ databases">
        <authorList>
            <consortium name="Pathogen Informatics"/>
            <person name="Doyle S."/>
        </authorList>
    </citation>
    <scope>NUCLEOTIDE SEQUENCE [LARGE SCALE GENOMIC DNA]</scope>
    <source>
        <strain evidence="1 2">NCTC12475</strain>
    </source>
</reference>
<sequence length="144" mass="17735">MKSNLSNIEKYIFNKKDDIFKELYNSWIDQIPWYLSTIINNKYVYKSFFILLEIWAYENKIVFFPPEEFYNKNLKKYITPIRINQGYQIWDIPIKDVIYYMRKKIPKKLYMVFNQKMSDGYCFSNFCPRIGWVSKNGKIEFDFE</sequence>
<proteinExistence type="predicted"/>
<gene>
    <name evidence="1" type="ORF">NCTC12475_00318</name>
</gene>
<accession>A0A381DHE5</accession>
<organism evidence="1 2">
    <name type="scientific">Campylobacter sputorum subsp. sputorum</name>
    <dbReference type="NCBI Taxonomy" id="32024"/>
    <lineage>
        <taxon>Bacteria</taxon>
        <taxon>Pseudomonadati</taxon>
        <taxon>Campylobacterota</taxon>
        <taxon>Epsilonproteobacteria</taxon>
        <taxon>Campylobacterales</taxon>
        <taxon>Campylobacteraceae</taxon>
        <taxon>Campylobacter</taxon>
    </lineage>
</organism>
<dbReference type="Proteomes" id="UP000254920">
    <property type="component" value="Unassembled WGS sequence"/>
</dbReference>
<dbReference type="AlphaFoldDB" id="A0A381DHE5"/>
<name>A0A381DHE5_9BACT</name>
<keyword evidence="2" id="KW-1185">Reference proteome</keyword>